<dbReference type="SMART" id="SM00651">
    <property type="entry name" value="Sm"/>
    <property type="match status" value="1"/>
</dbReference>
<dbReference type="InterPro" id="IPR010920">
    <property type="entry name" value="LSM_dom_sf"/>
</dbReference>
<evidence type="ECO:0000256" key="6">
    <source>
        <dbReference type="ARBA" id="ARBA00023187"/>
    </source>
</evidence>
<dbReference type="AlphaFoldDB" id="A0A0D6EQT1"/>
<accession>A0A0D6EQT1</accession>
<evidence type="ECO:0000256" key="5">
    <source>
        <dbReference type="ARBA" id="ARBA00022884"/>
    </source>
</evidence>
<evidence type="ECO:0000256" key="4">
    <source>
        <dbReference type="ARBA" id="ARBA00022728"/>
    </source>
</evidence>
<dbReference type="GO" id="GO:0046540">
    <property type="term" value="C:U4/U6 x U5 tri-snRNP complex"/>
    <property type="evidence" value="ECO:0007669"/>
    <property type="project" value="UniProtKB-UniRule"/>
</dbReference>
<evidence type="ECO:0000256" key="9">
    <source>
        <dbReference type="RuleBase" id="RU365048"/>
    </source>
</evidence>
<dbReference type="CDD" id="cd01727">
    <property type="entry name" value="LSm8"/>
    <property type="match status" value="1"/>
</dbReference>
<keyword evidence="8 9" id="KW-0687">Ribonucleoprotein</keyword>
<dbReference type="InterPro" id="IPR001163">
    <property type="entry name" value="Sm_dom_euk/arc"/>
</dbReference>
<dbReference type="PROSITE" id="PS52002">
    <property type="entry name" value="SM"/>
    <property type="match status" value="1"/>
</dbReference>
<comment type="subunit">
    <text evidence="9">LSm subunits form a heteromer with a doughnut shape.</text>
</comment>
<keyword evidence="3 9" id="KW-0507">mRNA processing</keyword>
<evidence type="ECO:0000256" key="3">
    <source>
        <dbReference type="ARBA" id="ARBA00022664"/>
    </source>
</evidence>
<comment type="subcellular location">
    <subcellularLocation>
        <location evidence="1 9">Nucleus</location>
    </subcellularLocation>
</comment>
<evidence type="ECO:0000256" key="1">
    <source>
        <dbReference type="ARBA" id="ARBA00004123"/>
    </source>
</evidence>
<organism evidence="12 13">
    <name type="scientific">Sporidiobolus salmonicolor</name>
    <name type="common">Yeast-like fungus</name>
    <name type="synonym">Sporobolomyces salmonicolor</name>
    <dbReference type="NCBI Taxonomy" id="5005"/>
    <lineage>
        <taxon>Eukaryota</taxon>
        <taxon>Fungi</taxon>
        <taxon>Dikarya</taxon>
        <taxon>Basidiomycota</taxon>
        <taxon>Pucciniomycotina</taxon>
        <taxon>Microbotryomycetes</taxon>
        <taxon>Sporidiobolales</taxon>
        <taxon>Sporidiobolaceae</taxon>
        <taxon>Sporobolomyces</taxon>
    </lineage>
</organism>
<evidence type="ECO:0000256" key="10">
    <source>
        <dbReference type="SAM" id="MobiDB-lite"/>
    </source>
</evidence>
<protein>
    <recommendedName>
        <fullName evidence="9">LSM2-LSM8 complex subunit LSM8</fullName>
    </recommendedName>
</protein>
<evidence type="ECO:0000313" key="12">
    <source>
        <dbReference type="EMBL" id="CEQ42447.1"/>
    </source>
</evidence>
<feature type="compositionally biased region" description="Basic residues" evidence="10">
    <location>
        <begin position="11"/>
        <end position="25"/>
    </location>
</feature>
<keyword evidence="4 9" id="KW-0747">Spliceosome</keyword>
<reference evidence="13" key="1">
    <citation type="submission" date="2015-02" db="EMBL/GenBank/DDBJ databases">
        <authorList>
            <person name="Gon?alves P."/>
        </authorList>
    </citation>
    <scope>NUCLEOTIDE SEQUENCE [LARGE SCALE GENOMIC DNA]</scope>
</reference>
<gene>
    <name evidence="12" type="primary">SPOSA6832_04251</name>
    <name evidence="9" type="synonym">LSM8</name>
</gene>
<dbReference type="InterPro" id="IPR047575">
    <property type="entry name" value="Sm"/>
</dbReference>
<feature type="domain" description="Sm" evidence="11">
    <location>
        <begin position="64"/>
        <end position="140"/>
    </location>
</feature>
<comment type="function">
    <text evidence="9">Plays role in pre-mRNA splicing as component of the U4/U6-U5 tri-snRNP complex that is involved in spliceosome assembly, and as component of the precatalytic spliceosome (spliceosome B complex). The heptameric LSM2-8 complex binds specifically to the 3'-terminal U-tract of U6 snRNA.</text>
</comment>
<dbReference type="InterPro" id="IPR044642">
    <property type="entry name" value="PTHR15588"/>
</dbReference>
<name>A0A0D6EQT1_SPOSA</name>
<keyword evidence="13" id="KW-1185">Reference proteome</keyword>
<evidence type="ECO:0000256" key="7">
    <source>
        <dbReference type="ARBA" id="ARBA00023242"/>
    </source>
</evidence>
<dbReference type="GO" id="GO:0000398">
    <property type="term" value="P:mRNA splicing, via spliceosome"/>
    <property type="evidence" value="ECO:0007669"/>
    <property type="project" value="UniProtKB-UniRule"/>
</dbReference>
<keyword evidence="6 9" id="KW-0508">mRNA splicing</keyword>
<feature type="region of interest" description="Disordered" evidence="10">
    <location>
        <begin position="1"/>
        <end position="36"/>
    </location>
</feature>
<feature type="non-terminal residue" evidence="12">
    <location>
        <position position="1"/>
    </location>
</feature>
<evidence type="ECO:0000259" key="11">
    <source>
        <dbReference type="PROSITE" id="PS52002"/>
    </source>
</evidence>
<dbReference type="GO" id="GO:0005688">
    <property type="term" value="C:U6 snRNP"/>
    <property type="evidence" value="ECO:0007669"/>
    <property type="project" value="UniProtKB-UniRule"/>
</dbReference>
<comment type="similarity">
    <text evidence="2 9">Belongs to the snRNP Sm proteins family.</text>
</comment>
<dbReference type="InterPro" id="IPR034103">
    <property type="entry name" value="Lsm8"/>
</dbReference>
<dbReference type="Gene3D" id="2.30.30.100">
    <property type="match status" value="1"/>
</dbReference>
<proteinExistence type="inferred from homology"/>
<keyword evidence="5 9" id="KW-0694">RNA-binding</keyword>
<dbReference type="PANTHER" id="PTHR15588:SF9">
    <property type="entry name" value="U6 SNRNA-ASSOCIATED SM-LIKE PROTEIN LSM8"/>
    <property type="match status" value="1"/>
</dbReference>
<dbReference type="GO" id="GO:0071011">
    <property type="term" value="C:precatalytic spliceosome"/>
    <property type="evidence" value="ECO:0007669"/>
    <property type="project" value="TreeGrafter"/>
</dbReference>
<evidence type="ECO:0000313" key="13">
    <source>
        <dbReference type="Proteomes" id="UP000243876"/>
    </source>
</evidence>
<dbReference type="Proteomes" id="UP000243876">
    <property type="component" value="Unassembled WGS sequence"/>
</dbReference>
<keyword evidence="7 9" id="KW-0539">Nucleus</keyword>
<dbReference type="PANTHER" id="PTHR15588">
    <property type="entry name" value="LSM1"/>
    <property type="match status" value="1"/>
</dbReference>
<dbReference type="GO" id="GO:0003729">
    <property type="term" value="F:mRNA binding"/>
    <property type="evidence" value="ECO:0007669"/>
    <property type="project" value="TreeGrafter"/>
</dbReference>
<sequence>MTADMAGEGGRKRRKPKGRCRKTNRRSGGGSRRDASPVRFGANFGLATLSGEPLALALPLRGLRALPSPSDSKGQRVLVITQDGRTIVGELQGFDQTTNVILASSTERVYSLEEGVEEVPLGVYIVRGDNISLIGLVDPEADAQVDLSAVRAEPIGEVVH</sequence>
<evidence type="ECO:0000256" key="8">
    <source>
        <dbReference type="ARBA" id="ARBA00023274"/>
    </source>
</evidence>
<dbReference type="EMBL" id="CENE01000026">
    <property type="protein sequence ID" value="CEQ42447.1"/>
    <property type="molecule type" value="Genomic_DNA"/>
</dbReference>
<dbReference type="OrthoDB" id="10263346at2759"/>
<evidence type="ECO:0000256" key="2">
    <source>
        <dbReference type="ARBA" id="ARBA00006850"/>
    </source>
</evidence>
<dbReference type="FunFam" id="2.30.30.100:FF:000084">
    <property type="entry name" value="U6 snRNA-associated Sm-like protein LSm8"/>
    <property type="match status" value="1"/>
</dbReference>
<dbReference type="Pfam" id="PF01423">
    <property type="entry name" value="LSM"/>
    <property type="match status" value="1"/>
</dbReference>
<dbReference type="SUPFAM" id="SSF50182">
    <property type="entry name" value="Sm-like ribonucleoproteins"/>
    <property type="match status" value="1"/>
</dbReference>